<sequence>MQRRMYHDTGGSRSEVQAQPQEEYDGTKSKQAKRTAAAPAQSTSDGVMDMFDDFVKFMDEEFWLIFFAVIYAFTLIFFMLAVTNKIFGSKHAVWSWVIGLYIPWFVITTLYLIDPRLEQWSVAMVTKIYHRAQELRHREGLGGVKEAMAKWWKWRKEYKPPRVGNV</sequence>
<feature type="compositionally biased region" description="Polar residues" evidence="1">
    <location>
        <begin position="11"/>
        <end position="20"/>
    </location>
</feature>
<accession>A0A7S0SS17</accession>
<reference evidence="3" key="1">
    <citation type="submission" date="2021-01" db="EMBL/GenBank/DDBJ databases">
        <authorList>
            <person name="Corre E."/>
            <person name="Pelletier E."/>
            <person name="Niang G."/>
            <person name="Scheremetjew M."/>
            <person name="Finn R."/>
            <person name="Kale V."/>
            <person name="Holt S."/>
            <person name="Cochrane G."/>
            <person name="Meng A."/>
            <person name="Brown T."/>
            <person name="Cohen L."/>
        </authorList>
    </citation>
    <scope>NUCLEOTIDE SEQUENCE</scope>
    <source>
        <strain evidence="3">SL-175</strain>
    </source>
</reference>
<proteinExistence type="predicted"/>
<protein>
    <submittedName>
        <fullName evidence="3">Uncharacterized protein</fullName>
    </submittedName>
</protein>
<name>A0A7S0SS17_9CHLO</name>
<feature type="transmembrane region" description="Helical" evidence="2">
    <location>
        <begin position="62"/>
        <end position="81"/>
    </location>
</feature>
<keyword evidence="2" id="KW-0472">Membrane</keyword>
<keyword evidence="2" id="KW-0812">Transmembrane</keyword>
<keyword evidence="2" id="KW-1133">Transmembrane helix</keyword>
<feature type="region of interest" description="Disordered" evidence="1">
    <location>
        <begin position="1"/>
        <end position="40"/>
    </location>
</feature>
<evidence type="ECO:0000313" key="3">
    <source>
        <dbReference type="EMBL" id="CAD8713847.1"/>
    </source>
</evidence>
<dbReference type="EMBL" id="HBFC01026428">
    <property type="protein sequence ID" value="CAD8713847.1"/>
    <property type="molecule type" value="Transcribed_RNA"/>
</dbReference>
<evidence type="ECO:0000256" key="2">
    <source>
        <dbReference type="SAM" id="Phobius"/>
    </source>
</evidence>
<feature type="transmembrane region" description="Helical" evidence="2">
    <location>
        <begin position="93"/>
        <end position="113"/>
    </location>
</feature>
<evidence type="ECO:0000256" key="1">
    <source>
        <dbReference type="SAM" id="MobiDB-lite"/>
    </source>
</evidence>
<organism evidence="3">
    <name type="scientific">Mantoniella antarctica</name>
    <dbReference type="NCBI Taxonomy" id="81844"/>
    <lineage>
        <taxon>Eukaryota</taxon>
        <taxon>Viridiplantae</taxon>
        <taxon>Chlorophyta</taxon>
        <taxon>Mamiellophyceae</taxon>
        <taxon>Mamiellales</taxon>
        <taxon>Mamiellaceae</taxon>
        <taxon>Mantoniella</taxon>
    </lineage>
</organism>
<dbReference type="AlphaFoldDB" id="A0A7S0SS17"/>
<gene>
    <name evidence="3" type="ORF">MANT1106_LOCUS15986</name>
</gene>